<dbReference type="Pfam" id="PF00248">
    <property type="entry name" value="Aldo_ket_red"/>
    <property type="match status" value="1"/>
</dbReference>
<evidence type="ECO:0000256" key="1">
    <source>
        <dbReference type="ARBA" id="ARBA00023002"/>
    </source>
</evidence>
<dbReference type="SUPFAM" id="SSF51430">
    <property type="entry name" value="NAD(P)-linked oxidoreductase"/>
    <property type="match status" value="1"/>
</dbReference>
<reference evidence="3 4" key="1">
    <citation type="submission" date="2023-01" db="EMBL/GenBank/DDBJ databases">
        <title>Analysis of 21 Apiospora genomes using comparative genomics revels a genus with tremendous synthesis potential of carbohydrate active enzymes and secondary metabolites.</title>
        <authorList>
            <person name="Sorensen T."/>
        </authorList>
    </citation>
    <scope>NUCLEOTIDE SEQUENCE [LARGE SCALE GENOMIC DNA]</scope>
    <source>
        <strain evidence="3 4">CBS 135458</strain>
    </source>
</reference>
<feature type="domain" description="NADP-dependent oxidoreductase" evidence="2">
    <location>
        <begin position="1"/>
        <end position="100"/>
    </location>
</feature>
<dbReference type="InterPro" id="IPR023210">
    <property type="entry name" value="NADP_OxRdtase_dom"/>
</dbReference>
<dbReference type="RefSeq" id="XP_066714283.1">
    <property type="nucleotide sequence ID" value="XM_066860694.1"/>
</dbReference>
<name>A0ABR1UJF2_9PEZI</name>
<evidence type="ECO:0000313" key="4">
    <source>
        <dbReference type="Proteomes" id="UP001480595"/>
    </source>
</evidence>
<dbReference type="PANTHER" id="PTHR43147">
    <property type="entry name" value="PROTEIN TAS"/>
    <property type="match status" value="1"/>
</dbReference>
<comment type="caution">
    <text evidence="3">The sequence shown here is derived from an EMBL/GenBank/DDBJ whole genome shotgun (WGS) entry which is preliminary data.</text>
</comment>
<keyword evidence="4" id="KW-1185">Reference proteome</keyword>
<dbReference type="InterPro" id="IPR036812">
    <property type="entry name" value="NAD(P)_OxRdtase_dom_sf"/>
</dbReference>
<accession>A0ABR1UJF2</accession>
<keyword evidence="1" id="KW-0560">Oxidoreductase</keyword>
<proteinExistence type="predicted"/>
<dbReference type="GeneID" id="92093757"/>
<dbReference type="EMBL" id="JAQQWL010000009">
    <property type="protein sequence ID" value="KAK8058837.1"/>
    <property type="molecule type" value="Genomic_DNA"/>
</dbReference>
<evidence type="ECO:0000259" key="2">
    <source>
        <dbReference type="Pfam" id="PF00248"/>
    </source>
</evidence>
<sequence length="192" mass="21579">MADHYGEAEAVVGQFNASWPEASQRLTAFTKWCPPEDEEKSYKNARAAVNRALSRMDQKSIALMQYHIWDYEDDTCLYNLAHLQPLQQLGRIQNIGLTQHRRGAPEEVPGNGLPHRHKPVAILAYGTLLGGFLTEKWLGVDEPQDVDALNWSLRKYLRFIHAAGGWVPFQRVLSCLAHVAQKHGVSIPAVAI</sequence>
<organism evidence="3 4">
    <name type="scientific">Apiospora phragmitis</name>
    <dbReference type="NCBI Taxonomy" id="2905665"/>
    <lineage>
        <taxon>Eukaryota</taxon>
        <taxon>Fungi</taxon>
        <taxon>Dikarya</taxon>
        <taxon>Ascomycota</taxon>
        <taxon>Pezizomycotina</taxon>
        <taxon>Sordariomycetes</taxon>
        <taxon>Xylariomycetidae</taxon>
        <taxon>Amphisphaeriales</taxon>
        <taxon>Apiosporaceae</taxon>
        <taxon>Apiospora</taxon>
    </lineage>
</organism>
<protein>
    <recommendedName>
        <fullName evidence="2">NADP-dependent oxidoreductase domain-containing protein</fullName>
    </recommendedName>
</protein>
<gene>
    <name evidence="3" type="ORF">PG994_009285</name>
</gene>
<evidence type="ECO:0000313" key="3">
    <source>
        <dbReference type="EMBL" id="KAK8058837.1"/>
    </source>
</evidence>
<dbReference type="PANTHER" id="PTHR43147:SF2">
    <property type="entry name" value="NADP-DEPENDENT OXIDOREDUCTASE DOMAIN-CONTAINING PROTEIN"/>
    <property type="match status" value="1"/>
</dbReference>
<dbReference type="Proteomes" id="UP001480595">
    <property type="component" value="Unassembled WGS sequence"/>
</dbReference>
<dbReference type="Gene3D" id="3.20.20.100">
    <property type="entry name" value="NADP-dependent oxidoreductase domain"/>
    <property type="match status" value="1"/>
</dbReference>